<gene>
    <name evidence="1" type="ORF">D4L85_29595</name>
</gene>
<evidence type="ECO:0008006" key="3">
    <source>
        <dbReference type="Google" id="ProtNLM"/>
    </source>
</evidence>
<evidence type="ECO:0000313" key="1">
    <source>
        <dbReference type="EMBL" id="AYB34479.1"/>
    </source>
</evidence>
<proteinExistence type="predicted"/>
<dbReference type="OrthoDB" id="1492775at2"/>
<organism evidence="1 2">
    <name type="scientific">Chryseolinea soli</name>
    <dbReference type="NCBI Taxonomy" id="2321403"/>
    <lineage>
        <taxon>Bacteria</taxon>
        <taxon>Pseudomonadati</taxon>
        <taxon>Bacteroidota</taxon>
        <taxon>Cytophagia</taxon>
        <taxon>Cytophagales</taxon>
        <taxon>Fulvivirgaceae</taxon>
        <taxon>Chryseolinea</taxon>
    </lineage>
</organism>
<dbReference type="AlphaFoldDB" id="A0A385STF0"/>
<dbReference type="KEGG" id="chk:D4L85_29595"/>
<name>A0A385STF0_9BACT</name>
<dbReference type="EMBL" id="CP032382">
    <property type="protein sequence ID" value="AYB34479.1"/>
    <property type="molecule type" value="Genomic_DNA"/>
</dbReference>
<reference evidence="2" key="1">
    <citation type="submission" date="2018-09" db="EMBL/GenBank/DDBJ databases">
        <title>Chryseolinea sp. KIS68-18 isolated from soil.</title>
        <authorList>
            <person name="Weon H.-Y."/>
            <person name="Kwon S.-W."/>
            <person name="Lee S.A."/>
        </authorList>
    </citation>
    <scope>NUCLEOTIDE SEQUENCE [LARGE SCALE GENOMIC DNA]</scope>
    <source>
        <strain evidence="2">KIS68-18</strain>
    </source>
</reference>
<keyword evidence="2" id="KW-1185">Reference proteome</keyword>
<sequence>MKSNLSSLKAWRAEEIAKIFLLKSDYKMSIEKYPTPLFDFFVTLKSSPQVQFAIEVKTTVNFQSGIKEQLAKLKIYRNVGMIEVPVLLFRIDEKEESGKLDFLIAPIADNKLLIQNEFHFEELNQDSLKVKIKAIVNWYKAKVAASPDAGL</sequence>
<dbReference type="RefSeq" id="WP_119757738.1">
    <property type="nucleotide sequence ID" value="NZ_CP032382.1"/>
</dbReference>
<protein>
    <recommendedName>
        <fullName evidence="3">DUF4365 domain-containing protein</fullName>
    </recommendedName>
</protein>
<evidence type="ECO:0000313" key="2">
    <source>
        <dbReference type="Proteomes" id="UP000266183"/>
    </source>
</evidence>
<accession>A0A385STF0</accession>
<dbReference type="Proteomes" id="UP000266183">
    <property type="component" value="Chromosome"/>
</dbReference>